<evidence type="ECO:0000259" key="14">
    <source>
        <dbReference type="Pfam" id="PF00306"/>
    </source>
</evidence>
<evidence type="ECO:0000256" key="1">
    <source>
        <dbReference type="ARBA" id="ARBA00004370"/>
    </source>
</evidence>
<dbReference type="CDD" id="cd18116">
    <property type="entry name" value="ATP-synt_F1_alpha_N"/>
    <property type="match status" value="1"/>
</dbReference>
<evidence type="ECO:0000256" key="4">
    <source>
        <dbReference type="ARBA" id="ARBA00022475"/>
    </source>
</evidence>
<proteinExistence type="inferred from homology"/>
<dbReference type="FunFam" id="3.40.50.300:FF:000002">
    <property type="entry name" value="ATP synthase subunit alpha"/>
    <property type="match status" value="1"/>
</dbReference>
<evidence type="ECO:0000256" key="5">
    <source>
        <dbReference type="ARBA" id="ARBA00022741"/>
    </source>
</evidence>
<dbReference type="PANTHER" id="PTHR48082:SF2">
    <property type="entry name" value="ATP SYNTHASE SUBUNIT ALPHA, MITOCHONDRIAL"/>
    <property type="match status" value="1"/>
</dbReference>
<dbReference type="HAMAP" id="MF_01346">
    <property type="entry name" value="ATP_synth_alpha_bact"/>
    <property type="match status" value="1"/>
</dbReference>
<keyword evidence="12" id="KW-0375">Hydrogen ion transport</keyword>
<dbReference type="SUPFAM" id="SSF52540">
    <property type="entry name" value="P-loop containing nucleoside triphosphate hydrolases"/>
    <property type="match status" value="1"/>
</dbReference>
<accession>A0A2T0UIH3</accession>
<name>A0A2T0UIH3_9ACTN</name>
<dbReference type="InterPro" id="IPR038376">
    <property type="entry name" value="ATP_synth_asu_C_sf"/>
</dbReference>
<dbReference type="GO" id="GO:0045259">
    <property type="term" value="C:proton-transporting ATP synthase complex"/>
    <property type="evidence" value="ECO:0007669"/>
    <property type="project" value="UniProtKB-KW"/>
</dbReference>
<feature type="domain" description="ATP synthase alpha subunit C-terminal" evidence="14">
    <location>
        <begin position="382"/>
        <end position="508"/>
    </location>
</feature>
<comment type="caution">
    <text evidence="16">The sequence shown here is derived from an EMBL/GenBank/DDBJ whole genome shotgun (WGS) entry which is preliminary data.</text>
</comment>
<feature type="domain" description="ATPase F1/V1/A1 complex alpha/beta subunit nucleotide-binding" evidence="13">
    <location>
        <begin position="152"/>
        <end position="375"/>
    </location>
</feature>
<keyword evidence="10 12" id="KW-0139">CF(1)</keyword>
<dbReference type="InterPro" id="IPR005294">
    <property type="entry name" value="ATP_synth_F1_asu"/>
</dbReference>
<evidence type="ECO:0000256" key="12">
    <source>
        <dbReference type="HAMAP-Rule" id="MF_01346"/>
    </source>
</evidence>
<feature type="binding site" evidence="12">
    <location>
        <begin position="172"/>
        <end position="179"/>
    </location>
    <ligand>
        <name>ATP</name>
        <dbReference type="ChEBI" id="CHEBI:30616"/>
    </ligand>
</feature>
<keyword evidence="7 12" id="KW-1278">Translocase</keyword>
<gene>
    <name evidence="12" type="primary">atpA</name>
    <name evidence="16" type="ORF">B0I28_106163</name>
</gene>
<dbReference type="RefSeq" id="WP_106364940.1">
    <property type="nucleotide sequence ID" value="NZ_PVTJ01000006.1"/>
</dbReference>
<dbReference type="PANTHER" id="PTHR48082">
    <property type="entry name" value="ATP SYNTHASE SUBUNIT ALPHA, MITOCHONDRIAL"/>
    <property type="match status" value="1"/>
</dbReference>
<dbReference type="GO" id="GO:0043531">
    <property type="term" value="F:ADP binding"/>
    <property type="evidence" value="ECO:0007669"/>
    <property type="project" value="TreeGrafter"/>
</dbReference>
<keyword evidence="6 12" id="KW-0067">ATP-binding</keyword>
<dbReference type="InterPro" id="IPR000194">
    <property type="entry name" value="ATPase_F1/V1/A1_a/bsu_nucl-bd"/>
</dbReference>
<dbReference type="PROSITE" id="PS00152">
    <property type="entry name" value="ATPASE_ALPHA_BETA"/>
    <property type="match status" value="1"/>
</dbReference>
<dbReference type="EMBL" id="PVTJ01000006">
    <property type="protein sequence ID" value="PRY57743.1"/>
    <property type="molecule type" value="Genomic_DNA"/>
</dbReference>
<evidence type="ECO:0000313" key="17">
    <source>
        <dbReference type="Proteomes" id="UP000238176"/>
    </source>
</evidence>
<dbReference type="FunFam" id="1.20.150.20:FF:000001">
    <property type="entry name" value="ATP synthase subunit alpha"/>
    <property type="match status" value="1"/>
</dbReference>
<dbReference type="Pfam" id="PF00006">
    <property type="entry name" value="ATP-synt_ab"/>
    <property type="match status" value="1"/>
</dbReference>
<dbReference type="InterPro" id="IPR020003">
    <property type="entry name" value="ATPase_a/bsu_AS"/>
</dbReference>
<dbReference type="NCBIfam" id="NF009884">
    <property type="entry name" value="PRK13343.1"/>
    <property type="match status" value="1"/>
</dbReference>
<dbReference type="SUPFAM" id="SSF50615">
    <property type="entry name" value="N-terminal domain of alpha and beta subunits of F1 ATP synthase"/>
    <property type="match status" value="1"/>
</dbReference>
<dbReference type="SUPFAM" id="SSF47917">
    <property type="entry name" value="C-terminal domain of alpha and beta subunits of F1 ATP synthase"/>
    <property type="match status" value="1"/>
</dbReference>
<comment type="function">
    <text evidence="12">Produces ATP from ADP in the presence of a proton gradient across the membrane. The alpha chain is a regulatory subunit.</text>
</comment>
<dbReference type="Gene3D" id="1.20.150.20">
    <property type="entry name" value="ATP synthase alpha/beta chain, C-terminal domain"/>
    <property type="match status" value="1"/>
</dbReference>
<dbReference type="NCBIfam" id="TIGR00962">
    <property type="entry name" value="atpA"/>
    <property type="match status" value="1"/>
</dbReference>
<dbReference type="InterPro" id="IPR000793">
    <property type="entry name" value="ATP_synth_asu_C"/>
</dbReference>
<evidence type="ECO:0000256" key="2">
    <source>
        <dbReference type="ARBA" id="ARBA00008936"/>
    </source>
</evidence>
<evidence type="ECO:0000256" key="7">
    <source>
        <dbReference type="ARBA" id="ARBA00022967"/>
    </source>
</evidence>
<evidence type="ECO:0000259" key="13">
    <source>
        <dbReference type="Pfam" id="PF00006"/>
    </source>
</evidence>
<dbReference type="GO" id="GO:0046933">
    <property type="term" value="F:proton-transporting ATP synthase activity, rotational mechanism"/>
    <property type="evidence" value="ECO:0007669"/>
    <property type="project" value="UniProtKB-UniRule"/>
</dbReference>
<dbReference type="EC" id="7.1.2.2" evidence="12"/>
<dbReference type="GO" id="GO:0005886">
    <property type="term" value="C:plasma membrane"/>
    <property type="evidence" value="ECO:0007669"/>
    <property type="project" value="UniProtKB-SubCell"/>
</dbReference>
<dbReference type="CDD" id="cd01132">
    <property type="entry name" value="F1-ATPase_alpha_CD"/>
    <property type="match status" value="1"/>
</dbReference>
<evidence type="ECO:0000256" key="10">
    <source>
        <dbReference type="ARBA" id="ARBA00023196"/>
    </source>
</evidence>
<evidence type="ECO:0000256" key="6">
    <source>
        <dbReference type="ARBA" id="ARBA00022840"/>
    </source>
</evidence>
<feature type="domain" description="ATPase F1/V1/A1 complex alpha/beta subunit N-terminal" evidence="15">
    <location>
        <begin position="29"/>
        <end position="95"/>
    </location>
</feature>
<dbReference type="Pfam" id="PF02874">
    <property type="entry name" value="ATP-synt_ab_N"/>
    <property type="match status" value="1"/>
</dbReference>
<dbReference type="InterPro" id="IPR027417">
    <property type="entry name" value="P-loop_NTPase"/>
</dbReference>
<comment type="catalytic activity">
    <reaction evidence="12">
        <text>ATP + H2O + 4 H(+)(in) = ADP + phosphate + 5 H(+)(out)</text>
        <dbReference type="Rhea" id="RHEA:57720"/>
        <dbReference type="ChEBI" id="CHEBI:15377"/>
        <dbReference type="ChEBI" id="CHEBI:15378"/>
        <dbReference type="ChEBI" id="CHEBI:30616"/>
        <dbReference type="ChEBI" id="CHEBI:43474"/>
        <dbReference type="ChEBI" id="CHEBI:456216"/>
        <dbReference type="EC" id="7.1.2.2"/>
    </reaction>
</comment>
<keyword evidence="17" id="KW-1185">Reference proteome</keyword>
<dbReference type="Proteomes" id="UP000238176">
    <property type="component" value="Unassembled WGS sequence"/>
</dbReference>
<evidence type="ECO:0000259" key="15">
    <source>
        <dbReference type="Pfam" id="PF02874"/>
    </source>
</evidence>
<feature type="site" description="Required for activity" evidence="12">
    <location>
        <position position="373"/>
    </location>
</feature>
<comment type="subcellular location">
    <subcellularLocation>
        <location evidence="12">Cell membrane</location>
        <topology evidence="12">Peripheral membrane protein</topology>
    </subcellularLocation>
    <subcellularLocation>
        <location evidence="1">Membrane</location>
    </subcellularLocation>
</comment>
<dbReference type="OrthoDB" id="9803053at2"/>
<keyword evidence="4 12" id="KW-1003">Cell membrane</keyword>
<evidence type="ECO:0000256" key="8">
    <source>
        <dbReference type="ARBA" id="ARBA00023065"/>
    </source>
</evidence>
<dbReference type="InterPro" id="IPR004100">
    <property type="entry name" value="ATPase_F1/V1/A1_a/bsu_N"/>
</dbReference>
<keyword evidence="5 12" id="KW-0547">Nucleotide-binding</keyword>
<dbReference type="GO" id="GO:0005524">
    <property type="term" value="F:ATP binding"/>
    <property type="evidence" value="ECO:0007669"/>
    <property type="project" value="UniProtKB-UniRule"/>
</dbReference>
<dbReference type="Gene3D" id="3.40.50.300">
    <property type="entry name" value="P-loop containing nucleotide triphosphate hydrolases"/>
    <property type="match status" value="1"/>
</dbReference>
<evidence type="ECO:0000313" key="16">
    <source>
        <dbReference type="EMBL" id="PRY57743.1"/>
    </source>
</evidence>
<sequence length="544" mass="58325">MAELTISSDEIRNALDAYVSSYRPEITREEVGTVTSAGDGIAVVEGLPSAMANELLEFEGGVMGLALNLDVREIGAVLLGDPTKVGEGQPVKRTGKVLSVPVGDKFLGRVVDALGNPIDDLGPIEAEGERELEAQAPNVINRQSVSEPVETGIKAIDSMTPIGRGQRQLIIGDRKTGKTQVAIDTIINQRANWESGDPNKQLRCIYVAIGQKGSTVAGIKGMLEEHGAMEYTTIVAANADEPAGLKYLAPYTGSAIGQHWMYGGKHVLIVFDDLSKQAEAYRTVSLLLRRPPGREAFPGDVFYLHSRLLERCAKLSDELGAGSLTGLPIIETKAGDISQFIPTNVISITDGQVFLEEGLFNSGVRPAINVGTSVSRVGGAAQTKGMRSVAGSLRLDLAQYRDLEAFAAFASDLDAASRAQLDRGLRMVELLKQGVAAPLPMGEETISIWAGTAGELDDIPVGEVRRFESEFLTYMRANHKDVVAQLNAGKDKVAGDIEDTLKRAVAKFKQMFKANVDDLHVTDIAEDALEGDVDVETVKRVKKG</sequence>
<dbReference type="Pfam" id="PF00306">
    <property type="entry name" value="ATP-synt_ab_C"/>
    <property type="match status" value="1"/>
</dbReference>
<dbReference type="CDD" id="cd18113">
    <property type="entry name" value="ATP-synt_F1_alpha_C"/>
    <property type="match status" value="1"/>
</dbReference>
<reference evidence="16 17" key="1">
    <citation type="submission" date="2018-03" db="EMBL/GenBank/DDBJ databases">
        <title>Genomic Encyclopedia of Type Strains, Phase III (KMG-III): the genomes of soil and plant-associated and newly described type strains.</title>
        <authorList>
            <person name="Whitman W."/>
        </authorList>
    </citation>
    <scope>NUCLEOTIDE SEQUENCE [LARGE SCALE GENOMIC DNA]</scope>
    <source>
        <strain evidence="16 17">CGMCC 4.7067</strain>
    </source>
</reference>
<dbReference type="InterPro" id="IPR023366">
    <property type="entry name" value="ATP_synth_asu-like_sf"/>
</dbReference>
<keyword evidence="8 12" id="KW-0406">Ion transport</keyword>
<dbReference type="InterPro" id="IPR036121">
    <property type="entry name" value="ATPase_F1/V1/A1_a/bsu_N_sf"/>
</dbReference>
<dbReference type="AlphaFoldDB" id="A0A2T0UIH3"/>
<protein>
    <recommendedName>
        <fullName evidence="12">ATP synthase subunit alpha</fullName>
        <ecNumber evidence="12">7.1.2.2</ecNumber>
    </recommendedName>
    <alternativeName>
        <fullName evidence="12">ATP synthase F1 sector subunit alpha</fullName>
    </alternativeName>
    <alternativeName>
        <fullName evidence="12">F-ATPase subunit alpha</fullName>
    </alternativeName>
</protein>
<keyword evidence="11 12" id="KW-0066">ATP synthesis</keyword>
<comment type="similarity">
    <text evidence="2 12">Belongs to the ATPase alpha/beta chains family.</text>
</comment>
<evidence type="ECO:0000256" key="9">
    <source>
        <dbReference type="ARBA" id="ARBA00023136"/>
    </source>
</evidence>
<evidence type="ECO:0000256" key="11">
    <source>
        <dbReference type="ARBA" id="ARBA00023310"/>
    </source>
</evidence>
<keyword evidence="3 12" id="KW-0813">Transport</keyword>
<keyword evidence="9 12" id="KW-0472">Membrane</keyword>
<dbReference type="InterPro" id="IPR033732">
    <property type="entry name" value="ATP_synth_F1_a_nt-bd_dom"/>
</dbReference>
<evidence type="ECO:0000256" key="3">
    <source>
        <dbReference type="ARBA" id="ARBA00022448"/>
    </source>
</evidence>
<dbReference type="Gene3D" id="2.40.30.20">
    <property type="match status" value="1"/>
</dbReference>
<organism evidence="16 17">
    <name type="scientific">Glycomyces artemisiae</name>
    <dbReference type="NCBI Taxonomy" id="1076443"/>
    <lineage>
        <taxon>Bacteria</taxon>
        <taxon>Bacillati</taxon>
        <taxon>Actinomycetota</taxon>
        <taxon>Actinomycetes</taxon>
        <taxon>Glycomycetales</taxon>
        <taxon>Glycomycetaceae</taxon>
        <taxon>Glycomyces</taxon>
    </lineage>
</organism>